<evidence type="ECO:0000313" key="1">
    <source>
        <dbReference type="EMBL" id="KAK3698888.1"/>
    </source>
</evidence>
<proteinExistence type="predicted"/>
<name>A0ACC3MM03_9PEZI</name>
<protein>
    <submittedName>
        <fullName evidence="1">Uncharacterized protein</fullName>
    </submittedName>
</protein>
<accession>A0ACC3MM03</accession>
<gene>
    <name evidence="1" type="ORF">LTR37_016765</name>
</gene>
<keyword evidence="2" id="KW-1185">Reference proteome</keyword>
<evidence type="ECO:0000313" key="2">
    <source>
        <dbReference type="Proteomes" id="UP001281147"/>
    </source>
</evidence>
<organism evidence="1 2">
    <name type="scientific">Vermiconidia calcicola</name>
    <dbReference type="NCBI Taxonomy" id="1690605"/>
    <lineage>
        <taxon>Eukaryota</taxon>
        <taxon>Fungi</taxon>
        <taxon>Dikarya</taxon>
        <taxon>Ascomycota</taxon>
        <taxon>Pezizomycotina</taxon>
        <taxon>Dothideomycetes</taxon>
        <taxon>Dothideomycetidae</taxon>
        <taxon>Mycosphaerellales</taxon>
        <taxon>Extremaceae</taxon>
        <taxon>Vermiconidia</taxon>
    </lineage>
</organism>
<dbReference type="Proteomes" id="UP001281147">
    <property type="component" value="Unassembled WGS sequence"/>
</dbReference>
<reference evidence="1" key="1">
    <citation type="submission" date="2023-07" db="EMBL/GenBank/DDBJ databases">
        <title>Black Yeasts Isolated from many extreme environments.</title>
        <authorList>
            <person name="Coleine C."/>
            <person name="Stajich J.E."/>
            <person name="Selbmann L."/>
        </authorList>
    </citation>
    <scope>NUCLEOTIDE SEQUENCE</scope>
    <source>
        <strain evidence="1">CCFEE 5714</strain>
    </source>
</reference>
<comment type="caution">
    <text evidence="1">The sequence shown here is derived from an EMBL/GenBank/DDBJ whole genome shotgun (WGS) entry which is preliminary data.</text>
</comment>
<sequence>MNSVNKRPLVENYDRSDREQDEDALVELDLDDLEDMLNDITYSPPQTSVVVRSAFVLDQDHDAQQKLERKPATWTQLSFAAYVYALTRPSSKLAHRKELDSTEYARGYIDAVSAELATMFTDPKNFEILCNIFHHLNDRDYAFTASNLNTILSAAGKARSIDTFAYTLRQMLRRGLRPTYRTWVIVHALAHRTFHDKTKIVEDVMRKKGLLTDPRTVQGLALNGMEQDLIIHLASGSDIPGFLKEYELRYGARKLWLNTLTANMTAEGLIQRGQIDDAVNFIFHVRGSLGTNSGISIDASTVIRVLSSDLRNEDMEAAITHLRTFTAASRSRSSTNNNNSNSVLADPIAQTSDLKILKFPGRADTKEEDSRASGILFELAWTSRCFNCLRVVWRYACTSGHVTQEMTEHMSLSIDSAAPALELKDGHTTLQSPKGISDGSSTRGGVQTENPSLNTRLWKAWAPKFAFRVYQHAMRMRYAPVADSAAYGDWIIPPIDRAKREHKAITRSSSIGTPGSAKGAVARRELMEAMLNRDIMRGPSLKPKVDFVDMLELAWKKDCDWRQNGLSLAEGLRDSGVFARMLEDGIQVPMVLKEET</sequence>
<dbReference type="EMBL" id="JAUTXU010000205">
    <property type="protein sequence ID" value="KAK3698888.1"/>
    <property type="molecule type" value="Genomic_DNA"/>
</dbReference>